<dbReference type="EMBL" id="BART01038881">
    <property type="protein sequence ID" value="GAH08524.1"/>
    <property type="molecule type" value="Genomic_DNA"/>
</dbReference>
<organism evidence="2">
    <name type="scientific">marine sediment metagenome</name>
    <dbReference type="NCBI Taxonomy" id="412755"/>
    <lineage>
        <taxon>unclassified sequences</taxon>
        <taxon>metagenomes</taxon>
        <taxon>ecological metagenomes</taxon>
    </lineage>
</organism>
<dbReference type="InterPro" id="IPR005142">
    <property type="entry name" value="eRF1_3"/>
</dbReference>
<feature type="domain" description="eRF1" evidence="1">
    <location>
        <begin position="34"/>
        <end position="89"/>
    </location>
</feature>
<dbReference type="SUPFAM" id="SSF55315">
    <property type="entry name" value="L30e-like"/>
    <property type="match status" value="1"/>
</dbReference>
<evidence type="ECO:0000313" key="2">
    <source>
        <dbReference type="EMBL" id="GAH08524.1"/>
    </source>
</evidence>
<protein>
    <recommendedName>
        <fullName evidence="1">eRF1 domain-containing protein</fullName>
    </recommendedName>
</protein>
<reference evidence="2" key="1">
    <citation type="journal article" date="2014" name="Front. Microbiol.">
        <title>High frequency of phylogenetically diverse reductive dehalogenase-homologous genes in deep subseafloor sedimentary metagenomes.</title>
        <authorList>
            <person name="Kawai M."/>
            <person name="Futagami T."/>
            <person name="Toyoda A."/>
            <person name="Takaki Y."/>
            <person name="Nishi S."/>
            <person name="Hori S."/>
            <person name="Arai W."/>
            <person name="Tsubouchi T."/>
            <person name="Morono Y."/>
            <person name="Uchiyama I."/>
            <person name="Ito T."/>
            <person name="Fujiyama A."/>
            <person name="Inagaki F."/>
            <person name="Takami H."/>
        </authorList>
    </citation>
    <scope>NUCLEOTIDE SEQUENCE</scope>
    <source>
        <strain evidence="2">Expedition CK06-06</strain>
    </source>
</reference>
<name>X1DU94_9ZZZZ</name>
<dbReference type="Pfam" id="PF03465">
    <property type="entry name" value="eRF1_3"/>
    <property type="match status" value="1"/>
</dbReference>
<feature type="non-terminal residue" evidence="2">
    <location>
        <position position="1"/>
    </location>
</feature>
<dbReference type="AlphaFoldDB" id="X1DU94"/>
<comment type="caution">
    <text evidence="2">The sequence shown here is derived from an EMBL/GenBank/DDBJ whole genome shotgun (WGS) entry which is preliminary data.</text>
</comment>
<dbReference type="Gene3D" id="3.30.1330.30">
    <property type="match status" value="1"/>
</dbReference>
<evidence type="ECO:0000259" key="1">
    <source>
        <dbReference type="Pfam" id="PF03465"/>
    </source>
</evidence>
<proteinExistence type="predicted"/>
<accession>X1DU94</accession>
<dbReference type="InterPro" id="IPR029064">
    <property type="entry name" value="Ribosomal_eL30-like_sf"/>
</dbReference>
<sequence length="91" mass="10083">GCSNCEHKEEKTIKQRLLAKFKGDIQEESCPKCGSNSFKVIEIISLIEELGEIAESTGTKVEILSTETEEGEMLHSTFGGVAAILRYKIDY</sequence>
<gene>
    <name evidence="2" type="ORF">S01H4_64229</name>
</gene>